<keyword evidence="2" id="KW-1185">Reference proteome</keyword>
<dbReference type="EMBL" id="BMDI01000001">
    <property type="protein sequence ID" value="GGI18168.1"/>
    <property type="molecule type" value="Genomic_DNA"/>
</dbReference>
<dbReference type="RefSeq" id="WP_188380399.1">
    <property type="nucleotide sequence ID" value="NZ_BMDI01000001.1"/>
</dbReference>
<dbReference type="Proteomes" id="UP000642180">
    <property type="component" value="Unassembled WGS sequence"/>
</dbReference>
<comment type="caution">
    <text evidence="1">The sequence shown here is derived from an EMBL/GenBank/DDBJ whole genome shotgun (WGS) entry which is preliminary data.</text>
</comment>
<organism evidence="1 2">
    <name type="scientific">Oxalicibacterium faecigallinarum</name>
    <dbReference type="NCBI Taxonomy" id="573741"/>
    <lineage>
        <taxon>Bacteria</taxon>
        <taxon>Pseudomonadati</taxon>
        <taxon>Pseudomonadota</taxon>
        <taxon>Betaproteobacteria</taxon>
        <taxon>Burkholderiales</taxon>
        <taxon>Oxalobacteraceae</taxon>
        <taxon>Oxalicibacterium</taxon>
    </lineage>
</organism>
<accession>A0A8J3AXM9</accession>
<evidence type="ECO:0000313" key="2">
    <source>
        <dbReference type="Proteomes" id="UP000642180"/>
    </source>
</evidence>
<gene>
    <name evidence="1" type="ORF">GCM10008066_12650</name>
</gene>
<reference evidence="2" key="1">
    <citation type="journal article" date="2019" name="Int. J. Syst. Evol. Microbiol.">
        <title>The Global Catalogue of Microorganisms (GCM) 10K type strain sequencing project: providing services to taxonomists for standard genome sequencing and annotation.</title>
        <authorList>
            <consortium name="The Broad Institute Genomics Platform"/>
            <consortium name="The Broad Institute Genome Sequencing Center for Infectious Disease"/>
            <person name="Wu L."/>
            <person name="Ma J."/>
        </authorList>
    </citation>
    <scope>NUCLEOTIDE SEQUENCE [LARGE SCALE GENOMIC DNA]</scope>
    <source>
        <strain evidence="2">CCM 2767</strain>
    </source>
</reference>
<proteinExistence type="predicted"/>
<protein>
    <submittedName>
        <fullName evidence="1">Uncharacterized protein</fullName>
    </submittedName>
</protein>
<evidence type="ECO:0000313" key="1">
    <source>
        <dbReference type="EMBL" id="GGI18168.1"/>
    </source>
</evidence>
<name>A0A8J3AXM9_9BURK</name>
<dbReference type="AlphaFoldDB" id="A0A8J3AXM9"/>
<sequence length="93" mass="10157">MFIPKISIERLSPGLYGWQVSCSEEVMDRDAGDTSIADCLDHAVDVIPPNVALVEIVYCDAHMATMPVNAVRDKAMEVARQIKSLHSALVETA</sequence>